<dbReference type="Pfam" id="PF00248">
    <property type="entry name" value="Aldo_ket_red"/>
    <property type="match status" value="2"/>
</dbReference>
<evidence type="ECO:0000259" key="2">
    <source>
        <dbReference type="Pfam" id="PF00248"/>
    </source>
</evidence>
<feature type="compositionally biased region" description="Polar residues" evidence="1">
    <location>
        <begin position="1"/>
        <end position="14"/>
    </location>
</feature>
<dbReference type="PRINTS" id="PR00069">
    <property type="entry name" value="ALDKETRDTASE"/>
</dbReference>
<feature type="domain" description="NADP-dependent oxidoreductase" evidence="2">
    <location>
        <begin position="200"/>
        <end position="368"/>
    </location>
</feature>
<feature type="domain" description="NADP-dependent oxidoreductase" evidence="2">
    <location>
        <begin position="386"/>
        <end position="542"/>
    </location>
</feature>
<dbReference type="InterPro" id="IPR020471">
    <property type="entry name" value="AKR"/>
</dbReference>
<accession>A0A7R9BHN8</accession>
<protein>
    <recommendedName>
        <fullName evidence="2">NADP-dependent oxidoreductase domain-containing protein</fullName>
    </recommendedName>
</protein>
<evidence type="ECO:0000256" key="1">
    <source>
        <dbReference type="SAM" id="MobiDB-lite"/>
    </source>
</evidence>
<sequence length="569" mass="63914">MRSISGIVTSTLQRPTRMERASELHGVPEKSRKGRNLELEDIVFLTKWKFRSNSFATCIGITPLFQYKSPMTVWRRARTRLGGDGVANRRIEFKERSDGIYLGVSQTPRLHPFFDAMESQEIVVNFQLSEILLLEDVRVVIFALLCTMCVTLAAVGDSQFLIRVSLLLLRQSTVRIRRVFPKMPGAPIVTLSNGQKVPSVGLGTWKSKPGVVEQAVKDAIDVGYRHIDTAFVYENEKSVGEAIAAKIADGTVKREDLYVVTKLWNTFHNPADVEKAAQTSLESLGLDYVDLYHIHWPVCYKNVDGELFPKDESGKVIYSEDDYLDTYKAVESLVEKGLVKAIGLSNFNSKQIQRILDSCSIKPAMLQNVDGELFPKDESGKVIYSEDDYLDTYKAVESLVEKGLVKAIGLSNFNSKQIQRILDSCSIKPAMLQVESHPWLNQIKLQEFCTSKGLVLTAYSPLGSPDRPWATPEDPTLLSDPKITSIGPKYGKSTAQICIRYQVQKGRVVIPKSVSKSRLEENINVFDFELTDEDMAALDSFDKGVQGRVCHMNWATDHVYYPFGPDVEF</sequence>
<feature type="compositionally biased region" description="Basic and acidic residues" evidence="1">
    <location>
        <begin position="16"/>
        <end position="29"/>
    </location>
</feature>
<dbReference type="GO" id="GO:0016491">
    <property type="term" value="F:oxidoreductase activity"/>
    <property type="evidence" value="ECO:0007669"/>
    <property type="project" value="InterPro"/>
</dbReference>
<name>A0A7R9BHN8_9CRUS</name>
<gene>
    <name evidence="3" type="ORF">NMOB1V02_LOCUS3299</name>
</gene>
<keyword evidence="4" id="KW-1185">Reference proteome</keyword>
<dbReference type="Gene3D" id="3.20.20.100">
    <property type="entry name" value="NADP-dependent oxidoreductase domain"/>
    <property type="match status" value="2"/>
</dbReference>
<dbReference type="PROSITE" id="PS00798">
    <property type="entry name" value="ALDOKETO_REDUCTASE_1"/>
    <property type="match status" value="1"/>
</dbReference>
<dbReference type="InterPro" id="IPR018170">
    <property type="entry name" value="Aldo/ket_reductase_CS"/>
</dbReference>
<dbReference type="PANTHER" id="PTHR11732">
    <property type="entry name" value="ALDO/KETO REDUCTASE"/>
    <property type="match status" value="1"/>
</dbReference>
<dbReference type="EMBL" id="OA882465">
    <property type="protein sequence ID" value="CAD7275506.1"/>
    <property type="molecule type" value="Genomic_DNA"/>
</dbReference>
<feature type="region of interest" description="Disordered" evidence="1">
    <location>
        <begin position="1"/>
        <end position="29"/>
    </location>
</feature>
<dbReference type="EMBL" id="CAJPEX010000428">
    <property type="protein sequence ID" value="CAG0915658.1"/>
    <property type="molecule type" value="Genomic_DNA"/>
</dbReference>
<dbReference type="InterPro" id="IPR023210">
    <property type="entry name" value="NADP_OxRdtase_dom"/>
</dbReference>
<evidence type="ECO:0000313" key="4">
    <source>
        <dbReference type="Proteomes" id="UP000678499"/>
    </source>
</evidence>
<dbReference type="SUPFAM" id="SSF51430">
    <property type="entry name" value="NAD(P)-linked oxidoreductase"/>
    <property type="match status" value="2"/>
</dbReference>
<reference evidence="3" key="1">
    <citation type="submission" date="2020-11" db="EMBL/GenBank/DDBJ databases">
        <authorList>
            <person name="Tran Van P."/>
        </authorList>
    </citation>
    <scope>NUCLEOTIDE SEQUENCE</scope>
</reference>
<proteinExistence type="predicted"/>
<dbReference type="OrthoDB" id="416253at2759"/>
<dbReference type="AlphaFoldDB" id="A0A7R9BHN8"/>
<evidence type="ECO:0000313" key="3">
    <source>
        <dbReference type="EMBL" id="CAD7275506.1"/>
    </source>
</evidence>
<dbReference type="InterPro" id="IPR036812">
    <property type="entry name" value="NAD(P)_OxRdtase_dom_sf"/>
</dbReference>
<dbReference type="PROSITE" id="PS00062">
    <property type="entry name" value="ALDOKETO_REDUCTASE_2"/>
    <property type="match status" value="2"/>
</dbReference>
<organism evidence="3">
    <name type="scientific">Notodromas monacha</name>
    <dbReference type="NCBI Taxonomy" id="399045"/>
    <lineage>
        <taxon>Eukaryota</taxon>
        <taxon>Metazoa</taxon>
        <taxon>Ecdysozoa</taxon>
        <taxon>Arthropoda</taxon>
        <taxon>Crustacea</taxon>
        <taxon>Oligostraca</taxon>
        <taxon>Ostracoda</taxon>
        <taxon>Podocopa</taxon>
        <taxon>Podocopida</taxon>
        <taxon>Cypridocopina</taxon>
        <taxon>Cypridoidea</taxon>
        <taxon>Cyprididae</taxon>
        <taxon>Notodromas</taxon>
    </lineage>
</organism>
<dbReference type="PROSITE" id="PS00063">
    <property type="entry name" value="ALDOKETO_REDUCTASE_3"/>
    <property type="match status" value="1"/>
</dbReference>
<dbReference type="Proteomes" id="UP000678499">
    <property type="component" value="Unassembled WGS sequence"/>
</dbReference>